<proteinExistence type="inferred from homology"/>
<evidence type="ECO:0000256" key="3">
    <source>
        <dbReference type="ARBA" id="ARBA00023237"/>
    </source>
</evidence>
<dbReference type="Proteomes" id="UP000002588">
    <property type="component" value="Chromosome"/>
</dbReference>
<evidence type="ECO:0000259" key="6">
    <source>
        <dbReference type="Pfam" id="PF04355"/>
    </source>
</evidence>
<protein>
    <recommendedName>
        <fullName evidence="4">Outer membrane protein assembly factor BamE</fullName>
    </recommendedName>
</protein>
<dbReference type="GO" id="GO:0051205">
    <property type="term" value="P:protein insertion into membrane"/>
    <property type="evidence" value="ECO:0007669"/>
    <property type="project" value="UniProtKB-UniRule"/>
</dbReference>
<dbReference type="eggNOG" id="COG2913">
    <property type="taxonomic scope" value="Bacteria"/>
</dbReference>
<feature type="region of interest" description="Disordered" evidence="5">
    <location>
        <begin position="146"/>
        <end position="169"/>
    </location>
</feature>
<evidence type="ECO:0000313" key="7">
    <source>
        <dbReference type="EMBL" id="CAL95194.1"/>
    </source>
</evidence>
<evidence type="ECO:0000313" key="8">
    <source>
        <dbReference type="Proteomes" id="UP000002588"/>
    </source>
</evidence>
<dbReference type="GO" id="GO:0043165">
    <property type="term" value="P:Gram-negative-bacterium-type cell outer membrane assembly"/>
    <property type="evidence" value="ECO:0007669"/>
    <property type="project" value="UniProtKB-UniRule"/>
</dbReference>
<reference evidence="7 8" key="1">
    <citation type="journal article" date="2006" name="Nat. Biotechnol.">
        <title>Complete genome of the mutualistic, N2-fixing grass endophyte Azoarcus sp. strain BH72.</title>
        <authorList>
            <person name="Krause A."/>
            <person name="Ramakumar A."/>
            <person name="Bartels D."/>
            <person name="Battistoni F."/>
            <person name="Bekel T."/>
            <person name="Boch J."/>
            <person name="Boehm M."/>
            <person name="Friedrich F."/>
            <person name="Hurek T."/>
            <person name="Krause L."/>
            <person name="Linke B."/>
            <person name="McHardy A.C."/>
            <person name="Sarkar A."/>
            <person name="Schneiker S."/>
            <person name="Syed A.A."/>
            <person name="Thauer R."/>
            <person name="Vorhoelter F.-J."/>
            <person name="Weidner S."/>
            <person name="Puehler A."/>
            <person name="Reinhold-Hurek B."/>
            <person name="Kaiser O."/>
            <person name="Goesmann A."/>
        </authorList>
    </citation>
    <scope>NUCLEOTIDE SEQUENCE [LARGE SCALE GENOMIC DNA]</scope>
    <source>
        <strain evidence="7 8">BH72</strain>
    </source>
</reference>
<dbReference type="GO" id="GO:0030674">
    <property type="term" value="F:protein-macromolecule adaptor activity"/>
    <property type="evidence" value="ECO:0007669"/>
    <property type="project" value="TreeGrafter"/>
</dbReference>
<dbReference type="Pfam" id="PF04355">
    <property type="entry name" value="BamE"/>
    <property type="match status" value="1"/>
</dbReference>
<keyword evidence="2 4" id="KW-0472">Membrane</keyword>
<evidence type="ECO:0000256" key="2">
    <source>
        <dbReference type="ARBA" id="ARBA00023136"/>
    </source>
</evidence>
<dbReference type="InterPro" id="IPR007450">
    <property type="entry name" value="BamE_dom"/>
</dbReference>
<keyword evidence="1 4" id="KW-0732">Signal</keyword>
<comment type="function">
    <text evidence="4">Part of the outer membrane protein assembly complex, which is involved in assembly and insertion of beta-barrel proteins into the outer membrane.</text>
</comment>
<dbReference type="AlphaFoldDB" id="A1K8N9"/>
<sequence length="169" mass="19260">MQALPRYGPMLYFLPFTENQRRFRRCITAKLPMRSLLIPAFVAASMLAGCSIGTIAQKVDPYRIDIRQGNYVDQAMVSQLKRGMSREQVRFVLGTPLVVDIFRSNRWDYVYRFKPGNGEPEQRVFSVFFVDDKLDHVEGDILAGDPQEAAASQQANRSRVVEVPAESKK</sequence>
<dbReference type="PANTHER" id="PTHR37482:SF1">
    <property type="entry name" value="OUTER MEMBRANE PROTEIN ASSEMBLY FACTOR BAME"/>
    <property type="match status" value="1"/>
</dbReference>
<keyword evidence="8" id="KW-1185">Reference proteome</keyword>
<evidence type="ECO:0000256" key="1">
    <source>
        <dbReference type="ARBA" id="ARBA00022729"/>
    </source>
</evidence>
<dbReference type="EMBL" id="AM406670">
    <property type="protein sequence ID" value="CAL95194.1"/>
    <property type="molecule type" value="Genomic_DNA"/>
</dbReference>
<feature type="domain" description="Outer membrane protein assembly factor BamE" evidence="6">
    <location>
        <begin position="69"/>
        <end position="137"/>
    </location>
</feature>
<dbReference type="InterPro" id="IPR037873">
    <property type="entry name" value="BamE-like"/>
</dbReference>
<comment type="subcellular location">
    <subcellularLocation>
        <location evidence="4">Cell outer membrane</location>
    </subcellularLocation>
</comment>
<gene>
    <name evidence="7" type="primary">omlA</name>
    <name evidence="4" type="synonym">bamE</name>
    <name evidence="7" type="ordered locus">azo2577</name>
</gene>
<keyword evidence="7" id="KW-0449">Lipoprotein</keyword>
<dbReference type="PANTHER" id="PTHR37482">
    <property type="entry name" value="OUTER MEMBRANE PROTEIN ASSEMBLY FACTOR BAME"/>
    <property type="match status" value="1"/>
</dbReference>
<dbReference type="STRING" id="62928.azo2577"/>
<comment type="similarity">
    <text evidence="4">Belongs to the BamE family.</text>
</comment>
<accession>A1K8N9</accession>
<dbReference type="Gene3D" id="3.30.1450.10">
    <property type="match status" value="1"/>
</dbReference>
<keyword evidence="3 4" id="KW-0998">Cell outer membrane</keyword>
<organism evidence="7 8">
    <name type="scientific">Azoarcus sp. (strain BH72)</name>
    <dbReference type="NCBI Taxonomy" id="418699"/>
    <lineage>
        <taxon>Bacteria</taxon>
        <taxon>Pseudomonadati</taxon>
        <taxon>Pseudomonadota</taxon>
        <taxon>Betaproteobacteria</taxon>
        <taxon>Rhodocyclales</taxon>
        <taxon>Zoogloeaceae</taxon>
        <taxon>Azoarcus</taxon>
    </lineage>
</organism>
<name>A1K8N9_AZOSB</name>
<comment type="subunit">
    <text evidence="4">Part of the Bam complex.</text>
</comment>
<dbReference type="InterPro" id="IPR026592">
    <property type="entry name" value="BamE"/>
</dbReference>
<evidence type="ECO:0000256" key="5">
    <source>
        <dbReference type="SAM" id="MobiDB-lite"/>
    </source>
</evidence>
<dbReference type="HOGENOM" id="CLU_083835_2_0_4"/>
<dbReference type="KEGG" id="azo:azo2577"/>
<evidence type="ECO:0000256" key="4">
    <source>
        <dbReference type="HAMAP-Rule" id="MF_00925"/>
    </source>
</evidence>
<dbReference type="HAMAP" id="MF_00925">
    <property type="entry name" value="OM_assembly_BamE"/>
    <property type="match status" value="1"/>
</dbReference>
<dbReference type="GO" id="GO:1990063">
    <property type="term" value="C:Bam protein complex"/>
    <property type="evidence" value="ECO:0007669"/>
    <property type="project" value="TreeGrafter"/>
</dbReference>